<dbReference type="Pfam" id="PF07593">
    <property type="entry name" value="UnbV_ASPIC"/>
    <property type="match status" value="1"/>
</dbReference>
<keyword evidence="3" id="KW-1185">Reference proteome</keyword>
<proteinExistence type="predicted"/>
<dbReference type="OrthoDB" id="1488345at2"/>
<dbReference type="EMBL" id="QLII01000001">
    <property type="protein sequence ID" value="RAI76869.1"/>
    <property type="molecule type" value="Genomic_DNA"/>
</dbReference>
<dbReference type="AlphaFoldDB" id="A0A327NR03"/>
<accession>A0A327NR03</accession>
<dbReference type="SUPFAM" id="SSF69318">
    <property type="entry name" value="Integrin alpha N-terminal domain"/>
    <property type="match status" value="1"/>
</dbReference>
<dbReference type="InterPro" id="IPR011519">
    <property type="entry name" value="UnbV_ASPIC"/>
</dbReference>
<dbReference type="PANTHER" id="PTHR16026:SF0">
    <property type="entry name" value="CARTILAGE ACIDIC PROTEIN 1"/>
    <property type="match status" value="1"/>
</dbReference>
<evidence type="ECO:0000313" key="2">
    <source>
        <dbReference type="EMBL" id="RAI76869.1"/>
    </source>
</evidence>
<evidence type="ECO:0000313" key="3">
    <source>
        <dbReference type="Proteomes" id="UP000249016"/>
    </source>
</evidence>
<evidence type="ECO:0000259" key="1">
    <source>
        <dbReference type="Pfam" id="PF07593"/>
    </source>
</evidence>
<feature type="domain" description="ASPIC/UnbV" evidence="1">
    <location>
        <begin position="75"/>
        <end position="143"/>
    </location>
</feature>
<dbReference type="InterPro" id="IPR027039">
    <property type="entry name" value="Crtac1"/>
</dbReference>
<dbReference type="PANTHER" id="PTHR16026">
    <property type="entry name" value="CARTILAGE ACIDIC PROTEIN 1"/>
    <property type="match status" value="1"/>
</dbReference>
<organism evidence="2 3">
    <name type="scientific">Spirosoma telluris</name>
    <dbReference type="NCBI Taxonomy" id="2183553"/>
    <lineage>
        <taxon>Bacteria</taxon>
        <taxon>Pseudomonadati</taxon>
        <taxon>Bacteroidota</taxon>
        <taxon>Cytophagia</taxon>
        <taxon>Cytophagales</taxon>
        <taxon>Cytophagaceae</taxon>
        <taxon>Spirosoma</taxon>
    </lineage>
</organism>
<comment type="caution">
    <text evidence="2">The sequence shown here is derived from an EMBL/GenBank/DDBJ whole genome shotgun (WGS) entry which is preliminary data.</text>
</comment>
<reference evidence="2 3" key="1">
    <citation type="submission" date="2018-06" db="EMBL/GenBank/DDBJ databases">
        <title>Spirosoma sp. HMF3257 Genome sequencing and assembly.</title>
        <authorList>
            <person name="Kang H."/>
            <person name="Cha I."/>
            <person name="Kim H."/>
            <person name="Kang J."/>
            <person name="Joh K."/>
        </authorList>
    </citation>
    <scope>NUCLEOTIDE SEQUENCE [LARGE SCALE GENOMIC DNA]</scope>
    <source>
        <strain evidence="2 3">HMF3257</strain>
    </source>
</reference>
<protein>
    <recommendedName>
        <fullName evidence="1">ASPIC/UnbV domain-containing protein</fullName>
    </recommendedName>
</protein>
<sequence length="163" mass="17709">MAQQWQQDLHAPDGALGTIKTTSFAVGDLNHDGFLDVYASHYPRADAEDELWLNRGNGNHFIGITLQGLQSNTNGVGAKIILYRADGSRQVREVRAGESYGITNAYTQLFGLGTSAAIARIEVQWPSGQVSRLTQPTADQFLTITESLCSISTCIPLRVTAIK</sequence>
<dbReference type="Proteomes" id="UP000249016">
    <property type="component" value="Unassembled WGS sequence"/>
</dbReference>
<name>A0A327NR03_9BACT</name>
<dbReference type="InterPro" id="IPR028994">
    <property type="entry name" value="Integrin_alpha_N"/>
</dbReference>
<gene>
    <name evidence="2" type="ORF">HMF3257_26720</name>
</gene>